<dbReference type="InterPro" id="IPR001296">
    <property type="entry name" value="Glyco_trans_1"/>
</dbReference>
<proteinExistence type="predicted"/>
<geneLocation type="plasmid" evidence="4 5">
    <name>unnamed5</name>
</geneLocation>
<dbReference type="GO" id="GO:0009103">
    <property type="term" value="P:lipopolysaccharide biosynthetic process"/>
    <property type="evidence" value="ECO:0007669"/>
    <property type="project" value="TreeGrafter"/>
</dbReference>
<evidence type="ECO:0000259" key="2">
    <source>
        <dbReference type="Pfam" id="PF00534"/>
    </source>
</evidence>
<organism evidence="4 5">
    <name type="scientific">Azospirillum ramasamyi</name>
    <dbReference type="NCBI Taxonomy" id="682998"/>
    <lineage>
        <taxon>Bacteria</taxon>
        <taxon>Pseudomonadati</taxon>
        <taxon>Pseudomonadota</taxon>
        <taxon>Alphaproteobacteria</taxon>
        <taxon>Rhodospirillales</taxon>
        <taxon>Azospirillaceae</taxon>
        <taxon>Azospirillum</taxon>
    </lineage>
</organism>
<dbReference type="PANTHER" id="PTHR46401">
    <property type="entry name" value="GLYCOSYLTRANSFERASE WBBK-RELATED"/>
    <property type="match status" value="1"/>
</dbReference>
<dbReference type="RefSeq" id="WP_111070781.1">
    <property type="nucleotide sequence ID" value="NZ_CP029835.1"/>
</dbReference>
<gene>
    <name evidence="4" type="ORF">DM194_27350</name>
</gene>
<keyword evidence="4" id="KW-0614">Plasmid</keyword>
<dbReference type="KEGG" id="azm:DM194_27350"/>
<dbReference type="PANTHER" id="PTHR46401:SF2">
    <property type="entry name" value="GLYCOSYLTRANSFERASE WBBK-RELATED"/>
    <property type="match status" value="1"/>
</dbReference>
<sequence>MRILFVHQNTPGQYKHLVRHFAADPAHQVAFIGKVQRELPAGAQLALYRPTREPGEATHPYIRMFEGQVLHGQGAVRAGLALQKEGFTPDVICAHPGWGEALFLKDLFPQARLLLYCEFFYRAEGSDVGFDPERPVTLETRCRIRAKNATLLTGLDAMDWGVSPTEWQRHQHPDAFRPRISVIHDGVDTAVCRPDPAATVTLPDGRTLSRDDEVVTYVARNLEPYRGFPTFMRAAAELLRRRPNLHILMVGGDEVSYGAPPEGGGTWRERMWRETMLDAAGTPKHETARLHVLGKLPYEQYLSVLRVSRAHIYLTFPFVLSWSMLEAMACGAVIVGSDTPPVAEVIEDGVNGLLTDFYDPMALADRVETVLDEPDLRAALSAAARRTAVERFDLATVCLPAQIRLLQDVQAGRMAGRAGVPSPVIPSPPGGEG</sequence>
<accession>A0A2U9SG28</accession>
<dbReference type="Gene3D" id="3.40.50.2000">
    <property type="entry name" value="Glycogen Phosphorylase B"/>
    <property type="match status" value="2"/>
</dbReference>
<reference evidence="4 5" key="1">
    <citation type="submission" date="2018-06" db="EMBL/GenBank/DDBJ databases">
        <title>Complete genome sequencing of Azospirillum sp. M2T2B2.</title>
        <authorList>
            <person name="Heo J."/>
            <person name="Kim S.-J."/>
            <person name="Kwon S.-W."/>
            <person name="Anandham R."/>
        </authorList>
    </citation>
    <scope>NUCLEOTIDE SEQUENCE [LARGE SCALE GENOMIC DNA]</scope>
    <source>
        <strain evidence="4 5">M2T2B2</strain>
        <plasmid evidence="4 5">unnamed5</plasmid>
    </source>
</reference>
<keyword evidence="1 4" id="KW-0808">Transferase</keyword>
<evidence type="ECO:0000256" key="1">
    <source>
        <dbReference type="ARBA" id="ARBA00022679"/>
    </source>
</evidence>
<dbReference type="Pfam" id="PF12000">
    <property type="entry name" value="Glyco_trans_4_3"/>
    <property type="match status" value="1"/>
</dbReference>
<dbReference type="OrthoDB" id="9793726at2"/>
<keyword evidence="5" id="KW-1185">Reference proteome</keyword>
<name>A0A2U9SG28_9PROT</name>
<evidence type="ECO:0000259" key="3">
    <source>
        <dbReference type="Pfam" id="PF12000"/>
    </source>
</evidence>
<dbReference type="CDD" id="cd03818">
    <property type="entry name" value="GT4_ExpC-like"/>
    <property type="match status" value="1"/>
</dbReference>
<dbReference type="SUPFAM" id="SSF53756">
    <property type="entry name" value="UDP-Glycosyltransferase/glycogen phosphorylase"/>
    <property type="match status" value="1"/>
</dbReference>
<dbReference type="InterPro" id="IPR022623">
    <property type="entry name" value="Glyco_trans_4"/>
</dbReference>
<dbReference type="AlphaFoldDB" id="A0A2U9SG28"/>
<dbReference type="Pfam" id="PF00534">
    <property type="entry name" value="Glycos_transf_1"/>
    <property type="match status" value="1"/>
</dbReference>
<feature type="domain" description="Glycosyl transferase family 4" evidence="3">
    <location>
        <begin position="26"/>
        <end position="190"/>
    </location>
</feature>
<feature type="domain" description="Glycosyl transferase family 1" evidence="2">
    <location>
        <begin position="210"/>
        <end position="386"/>
    </location>
</feature>
<evidence type="ECO:0000313" key="5">
    <source>
        <dbReference type="Proteomes" id="UP000249605"/>
    </source>
</evidence>
<evidence type="ECO:0000313" key="4">
    <source>
        <dbReference type="EMBL" id="AWU97991.1"/>
    </source>
</evidence>
<dbReference type="EMBL" id="CP029835">
    <property type="protein sequence ID" value="AWU97991.1"/>
    <property type="molecule type" value="Genomic_DNA"/>
</dbReference>
<dbReference type="GO" id="GO:0016757">
    <property type="term" value="F:glycosyltransferase activity"/>
    <property type="evidence" value="ECO:0007669"/>
    <property type="project" value="InterPro"/>
</dbReference>
<protein>
    <submittedName>
        <fullName evidence="4">Glycosyl transferase family 1</fullName>
    </submittedName>
</protein>
<dbReference type="Proteomes" id="UP000249605">
    <property type="component" value="Plasmid unnamed5"/>
</dbReference>